<name>A0A4R0RIH4_9APHY</name>
<organism evidence="3 4">
    <name type="scientific">Steccherinum ochraceum</name>
    <dbReference type="NCBI Taxonomy" id="92696"/>
    <lineage>
        <taxon>Eukaryota</taxon>
        <taxon>Fungi</taxon>
        <taxon>Dikarya</taxon>
        <taxon>Basidiomycota</taxon>
        <taxon>Agaricomycotina</taxon>
        <taxon>Agaricomycetes</taxon>
        <taxon>Polyporales</taxon>
        <taxon>Steccherinaceae</taxon>
        <taxon>Steccherinum</taxon>
    </lineage>
</organism>
<proteinExistence type="predicted"/>
<feature type="compositionally biased region" description="Pro residues" evidence="2">
    <location>
        <begin position="173"/>
        <end position="184"/>
    </location>
</feature>
<keyword evidence="4" id="KW-1185">Reference proteome</keyword>
<reference evidence="3 4" key="1">
    <citation type="submission" date="2018-11" db="EMBL/GenBank/DDBJ databases">
        <title>Genome assembly of Steccherinum ochraceum LE-BIN_3174, the white-rot fungus of the Steccherinaceae family (The Residual Polyporoid clade, Polyporales, Basidiomycota).</title>
        <authorList>
            <person name="Fedorova T.V."/>
            <person name="Glazunova O.A."/>
            <person name="Landesman E.O."/>
            <person name="Moiseenko K.V."/>
            <person name="Psurtseva N.V."/>
            <person name="Savinova O.S."/>
            <person name="Shakhova N.V."/>
            <person name="Tyazhelova T.V."/>
            <person name="Vasina D.V."/>
        </authorList>
    </citation>
    <scope>NUCLEOTIDE SEQUENCE [LARGE SCALE GENOMIC DNA]</scope>
    <source>
        <strain evidence="3 4">LE-BIN_3174</strain>
    </source>
</reference>
<protein>
    <recommendedName>
        <fullName evidence="5">RING-type domain-containing protein</fullName>
    </recommendedName>
</protein>
<dbReference type="EMBL" id="RWJN01000074">
    <property type="protein sequence ID" value="TCD68181.1"/>
    <property type="molecule type" value="Genomic_DNA"/>
</dbReference>
<dbReference type="OrthoDB" id="6270329at2759"/>
<dbReference type="Proteomes" id="UP000292702">
    <property type="component" value="Unassembled WGS sequence"/>
</dbReference>
<evidence type="ECO:0000256" key="2">
    <source>
        <dbReference type="SAM" id="MobiDB-lite"/>
    </source>
</evidence>
<keyword evidence="1" id="KW-0175">Coiled coil</keyword>
<evidence type="ECO:0000313" key="4">
    <source>
        <dbReference type="Proteomes" id="UP000292702"/>
    </source>
</evidence>
<evidence type="ECO:0008006" key="5">
    <source>
        <dbReference type="Google" id="ProtNLM"/>
    </source>
</evidence>
<dbReference type="AlphaFoldDB" id="A0A4R0RIH4"/>
<accession>A0A4R0RIH4</accession>
<feature type="compositionally biased region" description="Polar residues" evidence="2">
    <location>
        <begin position="157"/>
        <end position="169"/>
    </location>
</feature>
<evidence type="ECO:0000313" key="3">
    <source>
        <dbReference type="EMBL" id="TCD68181.1"/>
    </source>
</evidence>
<comment type="caution">
    <text evidence="3">The sequence shown here is derived from an EMBL/GenBank/DDBJ whole genome shotgun (WGS) entry which is preliminary data.</text>
</comment>
<gene>
    <name evidence="3" type="ORF">EIP91_011459</name>
</gene>
<sequence>MWCLTEYIQDKVKANASPTAIPCPSCKVGFSIVKIMEQSVGPQIRQYLISPIRKVYIPDDNDLKEECQRVKDELHTSQIALEEAQGQIKTHQNRVEELSDMLRMEKASREVENEAHRGRTDALSQLQVAMAQQQTSNAEKDAEIQVLKASLEELRQASQVRENTQSRSLQSFPQPPPQPDPDPPFQSQFGPPNQLPVGTFAFGSGQQMPEYKFVVGKEVARGPKSRARGTSRYFRAVG</sequence>
<feature type="coiled-coil region" evidence="1">
    <location>
        <begin position="67"/>
        <end position="108"/>
    </location>
</feature>
<evidence type="ECO:0000256" key="1">
    <source>
        <dbReference type="SAM" id="Coils"/>
    </source>
</evidence>
<feature type="region of interest" description="Disordered" evidence="2">
    <location>
        <begin position="157"/>
        <end position="203"/>
    </location>
</feature>